<evidence type="ECO:0000256" key="1">
    <source>
        <dbReference type="SAM" id="SignalP"/>
    </source>
</evidence>
<feature type="signal peptide" evidence="1">
    <location>
        <begin position="1"/>
        <end position="22"/>
    </location>
</feature>
<dbReference type="Proteomes" id="UP001379235">
    <property type="component" value="Unassembled WGS sequence"/>
</dbReference>
<proteinExistence type="predicted"/>
<evidence type="ECO:0000313" key="2">
    <source>
        <dbReference type="EMBL" id="MEJ6009507.1"/>
    </source>
</evidence>
<name>A0ABU8S6B7_9SPHN</name>
<dbReference type="RefSeq" id="WP_339965607.1">
    <property type="nucleotide sequence ID" value="NZ_JBBHJY010000002.1"/>
</dbReference>
<keyword evidence="3" id="KW-1185">Reference proteome</keyword>
<dbReference type="PROSITE" id="PS51257">
    <property type="entry name" value="PROKAR_LIPOPROTEIN"/>
    <property type="match status" value="1"/>
</dbReference>
<sequence>MKKIMLLVAIAAVSACSKPEPAAEAEATPVAVASAEANIAADGKSSVGKYKITLANGDVVMEEVKADGTYADMVDGKVIETGKWVQKSPSQYCYTKDKPEAVEECNAEKVENGVWTSTNPKGETSKVERVEG</sequence>
<reference evidence="2 3" key="1">
    <citation type="submission" date="2024-03" db="EMBL/GenBank/DDBJ databases">
        <authorList>
            <person name="Jo J.-H."/>
        </authorList>
    </citation>
    <scope>NUCLEOTIDE SEQUENCE [LARGE SCALE GENOMIC DNA]</scope>
    <source>
        <strain evidence="2 3">AS3R-12</strain>
    </source>
</reference>
<accession>A0ABU8S6B7</accession>
<feature type="chain" id="PRO_5047299751" description="Lipoprotein" evidence="1">
    <location>
        <begin position="23"/>
        <end position="132"/>
    </location>
</feature>
<gene>
    <name evidence="2" type="ORF">WG900_06205</name>
</gene>
<dbReference type="EMBL" id="JBBHJY010000002">
    <property type="protein sequence ID" value="MEJ6009507.1"/>
    <property type="molecule type" value="Genomic_DNA"/>
</dbReference>
<evidence type="ECO:0008006" key="4">
    <source>
        <dbReference type="Google" id="ProtNLM"/>
    </source>
</evidence>
<keyword evidence="1" id="KW-0732">Signal</keyword>
<evidence type="ECO:0000313" key="3">
    <source>
        <dbReference type="Proteomes" id="UP001379235"/>
    </source>
</evidence>
<protein>
    <recommendedName>
        <fullName evidence="4">Lipoprotein</fullName>
    </recommendedName>
</protein>
<comment type="caution">
    <text evidence="2">The sequence shown here is derived from an EMBL/GenBank/DDBJ whole genome shotgun (WGS) entry which is preliminary data.</text>
</comment>
<organism evidence="2 3">
    <name type="scientific">Novosphingobium aquae</name>
    <dbReference type="NCBI Taxonomy" id="3133435"/>
    <lineage>
        <taxon>Bacteria</taxon>
        <taxon>Pseudomonadati</taxon>
        <taxon>Pseudomonadota</taxon>
        <taxon>Alphaproteobacteria</taxon>
        <taxon>Sphingomonadales</taxon>
        <taxon>Sphingomonadaceae</taxon>
        <taxon>Novosphingobium</taxon>
    </lineage>
</organism>